<gene>
    <name evidence="2" type="ORF">B0T15DRAFT_220123</name>
</gene>
<name>A0AAJ0GU32_9PEZI</name>
<dbReference type="RefSeq" id="XP_062721971.1">
    <property type="nucleotide sequence ID" value="XM_062862804.1"/>
</dbReference>
<evidence type="ECO:0000313" key="2">
    <source>
        <dbReference type="EMBL" id="KAK3306191.1"/>
    </source>
</evidence>
<feature type="region of interest" description="Disordered" evidence="1">
    <location>
        <begin position="332"/>
        <end position="353"/>
    </location>
</feature>
<proteinExistence type="predicted"/>
<sequence>MSFHSMGLVRDSVWLSLVMMRRAHSLDHAPFTFLRLVDTALDQSGILWPDLETRTDLNAEILVCVPERGSSPEYYSDYITASTMATAIVRIGSEPEARFGKALRGRILLSALHHCAFLFSDHEYPTWWIANEPTARYSTAKMIFLAYAVFRRQRTEQEVNWSILDALLDRGFLTSKTRTRLLPMPGILDKAVDHTGSSADPNDDPGTVTNTPASPHYSLVELSVWQHYLIVEWLFQHDALSLETESKLSRQEKAAHFGAVVQRFLRRGGVGAESRFAVSVSPDGTRAEFAFWNDSGDGGGAMTETPTVTCWVGLPRGMPLDKVKARDVGIRPAPLQGAGGNGNTSAHSGAGSRDWRTCRTRRSCCGLWTGTSLLPAMCVGRSRRKYHRLPTPRAPDRGRY</sequence>
<dbReference type="EMBL" id="JAUDZG010000004">
    <property type="protein sequence ID" value="KAK3306191.1"/>
    <property type="molecule type" value="Genomic_DNA"/>
</dbReference>
<accession>A0AAJ0GU32</accession>
<evidence type="ECO:0000313" key="3">
    <source>
        <dbReference type="Proteomes" id="UP001273166"/>
    </source>
</evidence>
<comment type="caution">
    <text evidence="2">The sequence shown here is derived from an EMBL/GenBank/DDBJ whole genome shotgun (WGS) entry which is preliminary data.</text>
</comment>
<reference evidence="2" key="2">
    <citation type="submission" date="2023-06" db="EMBL/GenBank/DDBJ databases">
        <authorList>
            <consortium name="Lawrence Berkeley National Laboratory"/>
            <person name="Mondo S.J."/>
            <person name="Hensen N."/>
            <person name="Bonometti L."/>
            <person name="Westerberg I."/>
            <person name="Brannstrom I.O."/>
            <person name="Guillou S."/>
            <person name="Cros-Aarteil S."/>
            <person name="Calhoun S."/>
            <person name="Haridas S."/>
            <person name="Kuo A."/>
            <person name="Pangilinan J."/>
            <person name="Riley R."/>
            <person name="Labutti K."/>
            <person name="Andreopoulos B."/>
            <person name="Lipzen A."/>
            <person name="Chen C."/>
            <person name="Yanf M."/>
            <person name="Daum C."/>
            <person name="Ng V."/>
            <person name="Clum A."/>
            <person name="Steindorff A."/>
            <person name="Ohm R."/>
            <person name="Martin F."/>
            <person name="Silar P."/>
            <person name="Natvig D."/>
            <person name="Lalanne C."/>
            <person name="Gautier V."/>
            <person name="Ament-Velasquez S.L."/>
            <person name="Kruys A."/>
            <person name="Hutchinson M.I."/>
            <person name="Powell A.J."/>
            <person name="Barry K."/>
            <person name="Miller A.N."/>
            <person name="Grigoriev I.V."/>
            <person name="Debuchy R."/>
            <person name="Gladieux P."/>
            <person name="Thoren M.H."/>
            <person name="Johannesson H."/>
        </authorList>
    </citation>
    <scope>NUCLEOTIDE SEQUENCE</scope>
    <source>
        <strain evidence="2">CBS 333.67</strain>
    </source>
</reference>
<dbReference type="GeneID" id="87881633"/>
<dbReference type="AlphaFoldDB" id="A0AAJ0GU32"/>
<evidence type="ECO:0000256" key="1">
    <source>
        <dbReference type="SAM" id="MobiDB-lite"/>
    </source>
</evidence>
<dbReference type="Proteomes" id="UP001273166">
    <property type="component" value="Unassembled WGS sequence"/>
</dbReference>
<keyword evidence="3" id="KW-1185">Reference proteome</keyword>
<organism evidence="2 3">
    <name type="scientific">Chaetomium strumarium</name>
    <dbReference type="NCBI Taxonomy" id="1170767"/>
    <lineage>
        <taxon>Eukaryota</taxon>
        <taxon>Fungi</taxon>
        <taxon>Dikarya</taxon>
        <taxon>Ascomycota</taxon>
        <taxon>Pezizomycotina</taxon>
        <taxon>Sordariomycetes</taxon>
        <taxon>Sordariomycetidae</taxon>
        <taxon>Sordariales</taxon>
        <taxon>Chaetomiaceae</taxon>
        <taxon>Chaetomium</taxon>
    </lineage>
</organism>
<feature type="region of interest" description="Disordered" evidence="1">
    <location>
        <begin position="192"/>
        <end position="212"/>
    </location>
</feature>
<reference evidence="2" key="1">
    <citation type="journal article" date="2023" name="Mol. Phylogenet. Evol.">
        <title>Genome-scale phylogeny and comparative genomics of the fungal order Sordariales.</title>
        <authorList>
            <person name="Hensen N."/>
            <person name="Bonometti L."/>
            <person name="Westerberg I."/>
            <person name="Brannstrom I.O."/>
            <person name="Guillou S."/>
            <person name="Cros-Aarteil S."/>
            <person name="Calhoun S."/>
            <person name="Haridas S."/>
            <person name="Kuo A."/>
            <person name="Mondo S."/>
            <person name="Pangilinan J."/>
            <person name="Riley R."/>
            <person name="LaButti K."/>
            <person name="Andreopoulos B."/>
            <person name="Lipzen A."/>
            <person name="Chen C."/>
            <person name="Yan M."/>
            <person name="Daum C."/>
            <person name="Ng V."/>
            <person name="Clum A."/>
            <person name="Steindorff A."/>
            <person name="Ohm R.A."/>
            <person name="Martin F."/>
            <person name="Silar P."/>
            <person name="Natvig D.O."/>
            <person name="Lalanne C."/>
            <person name="Gautier V."/>
            <person name="Ament-Velasquez S.L."/>
            <person name="Kruys A."/>
            <person name="Hutchinson M.I."/>
            <person name="Powell A.J."/>
            <person name="Barry K."/>
            <person name="Miller A.N."/>
            <person name="Grigoriev I.V."/>
            <person name="Debuchy R."/>
            <person name="Gladieux P."/>
            <person name="Hiltunen Thoren M."/>
            <person name="Johannesson H."/>
        </authorList>
    </citation>
    <scope>NUCLEOTIDE SEQUENCE</scope>
    <source>
        <strain evidence="2">CBS 333.67</strain>
    </source>
</reference>
<protein>
    <submittedName>
        <fullName evidence="2">Uncharacterized protein</fullName>
    </submittedName>
</protein>